<dbReference type="InterPro" id="IPR016181">
    <property type="entry name" value="Acyl_CoA_acyltransferase"/>
</dbReference>
<dbReference type="PANTHER" id="PTHR42791">
    <property type="entry name" value="GNAT FAMILY ACETYLTRANSFERASE"/>
    <property type="match status" value="1"/>
</dbReference>
<dbReference type="Pfam" id="PF13673">
    <property type="entry name" value="Acetyltransf_10"/>
    <property type="match status" value="1"/>
</dbReference>
<organism evidence="2 3">
    <name type="scientific">Enterovibrio gelatinilyticus</name>
    <dbReference type="NCBI Taxonomy" id="2899819"/>
    <lineage>
        <taxon>Bacteria</taxon>
        <taxon>Pseudomonadati</taxon>
        <taxon>Pseudomonadota</taxon>
        <taxon>Gammaproteobacteria</taxon>
        <taxon>Vibrionales</taxon>
        <taxon>Vibrionaceae</taxon>
        <taxon>Enterovibrio</taxon>
    </lineage>
</organism>
<dbReference type="SUPFAM" id="SSF55729">
    <property type="entry name" value="Acyl-CoA N-acyltransferases (Nat)"/>
    <property type="match status" value="1"/>
</dbReference>
<accession>A0ABT5QYM4</accession>
<dbReference type="PROSITE" id="PS51186">
    <property type="entry name" value="GNAT"/>
    <property type="match status" value="1"/>
</dbReference>
<gene>
    <name evidence="2" type="ORF">LRP50_08240</name>
</gene>
<evidence type="ECO:0000259" key="1">
    <source>
        <dbReference type="PROSITE" id="PS51186"/>
    </source>
</evidence>
<keyword evidence="3" id="KW-1185">Reference proteome</keyword>
<protein>
    <submittedName>
        <fullName evidence="2">GNAT family N-acetyltransferase</fullName>
    </submittedName>
</protein>
<feature type="domain" description="N-acetyltransferase" evidence="1">
    <location>
        <begin position="3"/>
        <end position="151"/>
    </location>
</feature>
<dbReference type="EMBL" id="JAJUBC010000007">
    <property type="protein sequence ID" value="MDD1793116.1"/>
    <property type="molecule type" value="Genomic_DNA"/>
</dbReference>
<comment type="caution">
    <text evidence="2">The sequence shown here is derived from an EMBL/GenBank/DDBJ whole genome shotgun (WGS) entry which is preliminary data.</text>
</comment>
<dbReference type="CDD" id="cd04301">
    <property type="entry name" value="NAT_SF"/>
    <property type="match status" value="1"/>
</dbReference>
<reference evidence="2" key="1">
    <citation type="submission" date="2021-12" db="EMBL/GenBank/DDBJ databases">
        <title>Enterovibrio ZSDZ35 sp. nov. and Enterovibrio ZSDZ42 sp. nov., isolated from coastal seawater in Qingdao.</title>
        <authorList>
            <person name="Zhang P."/>
        </authorList>
    </citation>
    <scope>NUCLEOTIDE SEQUENCE</scope>
    <source>
        <strain evidence="2">ZSDZ42</strain>
    </source>
</reference>
<proteinExistence type="predicted"/>
<dbReference type="Proteomes" id="UP001149400">
    <property type="component" value="Unassembled WGS sequence"/>
</dbReference>
<dbReference type="InterPro" id="IPR052523">
    <property type="entry name" value="Trichothecene_AcTrans"/>
</dbReference>
<evidence type="ECO:0000313" key="2">
    <source>
        <dbReference type="EMBL" id="MDD1793116.1"/>
    </source>
</evidence>
<dbReference type="InterPro" id="IPR000182">
    <property type="entry name" value="GNAT_dom"/>
</dbReference>
<dbReference type="Gene3D" id="3.40.630.30">
    <property type="match status" value="1"/>
</dbReference>
<dbReference type="PANTHER" id="PTHR42791:SF1">
    <property type="entry name" value="N-ACETYLTRANSFERASE DOMAIN-CONTAINING PROTEIN"/>
    <property type="match status" value="1"/>
</dbReference>
<dbReference type="RefSeq" id="WP_274163981.1">
    <property type="nucleotide sequence ID" value="NZ_JAJUBC010000007.1"/>
</dbReference>
<sequence length="159" mass="18212">MDIRLRKALNSDISFLMSLRKLTMQQYLEAAGMPTSDEAHLTRINYKFDCAEIITVSDIPVGLFKAEFIEDQNQWYLVQLQVHPDYQNRGIGYTVLERLLSSASESASRIRLSVIKTNPARDLYIRLGFEVVEQSDCEYIMENNSLLNNIAESKVKNTA</sequence>
<name>A0ABT5QYM4_9GAMM</name>
<evidence type="ECO:0000313" key="3">
    <source>
        <dbReference type="Proteomes" id="UP001149400"/>
    </source>
</evidence>